<reference evidence="9 10" key="1">
    <citation type="submission" date="2011-01" db="EMBL/GenBank/DDBJ databases">
        <authorList>
            <person name="Weinstock G."/>
            <person name="Sodergren E."/>
            <person name="Clifton S."/>
            <person name="Fulton L."/>
            <person name="Fulton B."/>
            <person name="Courtney L."/>
            <person name="Fronick C."/>
            <person name="Harrison M."/>
            <person name="Strong C."/>
            <person name="Farmer C."/>
            <person name="Delahaunty K."/>
            <person name="Markovic C."/>
            <person name="Hall O."/>
            <person name="Minx P."/>
            <person name="Tomlinson C."/>
            <person name="Mitreva M."/>
            <person name="Hou S."/>
            <person name="Chen J."/>
            <person name="Wollam A."/>
            <person name="Pepin K.H."/>
            <person name="Johnson M."/>
            <person name="Bhonagiri V."/>
            <person name="Zhang X."/>
            <person name="Suruliraj S."/>
            <person name="Warren W."/>
            <person name="Chinwalla A."/>
            <person name="Mardis E.R."/>
            <person name="Wilson R.K."/>
        </authorList>
    </citation>
    <scope>NUCLEOTIDE SEQUENCE [LARGE SCALE GENOMIC DNA]</scope>
    <source>
        <strain evidence="10">DSM 22608 / JCM 16073 / KCTC 15190 / YIT 12066</strain>
    </source>
</reference>
<protein>
    <submittedName>
        <fullName evidence="9">Conjugative coupling factor TraD, SXT/TOL subfamily</fullName>
    </submittedName>
</protein>
<evidence type="ECO:0000256" key="3">
    <source>
        <dbReference type="ARBA" id="ARBA00022692"/>
    </source>
</evidence>
<dbReference type="SUPFAM" id="SSF52540">
    <property type="entry name" value="P-loop containing nucleoside triphosphate hydrolases"/>
    <property type="match status" value="1"/>
</dbReference>
<sequence length="627" mass="69337">MKAPFLFTIDAASDISFSTPKMKRSLYLYAILQGYLIATAFNSYFDAVICILSIILLPSPLPYLIKRYLQLRKNNNLNILTISKLLQYKSKLSDDLYLGNGFEWLPRHTRLLHEQLQSGLKSYSSKRHGSFALQNMDFKNEKRLYIPVSDLTLHTIIFGTTGSGKTRLFDLLTVQAVLRGDTVIVIDPKSDSDLLSRITACARKNRRERSLHVINLANIKESSKINPLGTYNRPSEIASRITSLMPDSGSAQSFKAHAHSAITAAVAALTLENKKVNLKNLLQSVSHQERFGVILDNYIKELVLSLNNPKAEQFYLTLYSKAEKDALASTKNFNKENAKDPLNRKGINTIIFHLELVYNYLCEHNIVKTDGDILTLFSVAQMDPSYYQKLTASVMPCLRTLCGGDLNAMLSPHSDNSKEITLDNLISGNGIIYVSLNCLSDPTLGGYLGKLLIADLCAVAGKIYTNSTYHNSAQRHKVSVFIDEAGEMAGEPLVQLLNKSRGADFAVTIATQTFSDLAKRSGSEDAALQIIGNCNNKISLRLKDAATAEIFTKAMPHTSVPSQSSSISYMENDSSSGVNYGASRSISMEKSPLFPPEALQYLPDLEFVGLFADGKIFKGRLPLISPN</sequence>
<dbReference type="InterPro" id="IPR027417">
    <property type="entry name" value="P-loop_NTPase"/>
</dbReference>
<keyword evidence="5 6" id="KW-0472">Membrane</keyword>
<feature type="domain" description="Helicase HerA central" evidence="7">
    <location>
        <begin position="143"/>
        <end position="350"/>
    </location>
</feature>
<comment type="subcellular location">
    <subcellularLocation>
        <location evidence="1">Cell membrane</location>
        <topology evidence="1">Multi-pass membrane protein</topology>
    </subcellularLocation>
</comment>
<evidence type="ECO:0000259" key="7">
    <source>
        <dbReference type="Pfam" id="PF01935"/>
    </source>
</evidence>
<dbReference type="NCBIfam" id="TIGR03743">
    <property type="entry name" value="SXT_TraD"/>
    <property type="match status" value="1"/>
</dbReference>
<evidence type="ECO:0000313" key="9">
    <source>
        <dbReference type="EMBL" id="EFY05991.1"/>
    </source>
</evidence>
<gene>
    <name evidence="9" type="primary">traD</name>
    <name evidence="9" type="ORF">HMPREF9444_02265</name>
</gene>
<organism evidence="9 10">
    <name type="scientific">Succinatimonas hippei (strain DSM 22608 / JCM 16073 / KCTC 15190 / YIT 12066)</name>
    <dbReference type="NCBI Taxonomy" id="762983"/>
    <lineage>
        <taxon>Bacteria</taxon>
        <taxon>Pseudomonadati</taxon>
        <taxon>Pseudomonadota</taxon>
        <taxon>Gammaproteobacteria</taxon>
        <taxon>Aeromonadales</taxon>
        <taxon>Succinivibrionaceae</taxon>
        <taxon>Succinatimonas</taxon>
    </lineage>
</organism>
<dbReference type="EMBL" id="AEVO01000168">
    <property type="protein sequence ID" value="EFY05991.1"/>
    <property type="molecule type" value="Genomic_DNA"/>
</dbReference>
<dbReference type="STRING" id="762983.HMPREF9444_02265"/>
<feature type="domain" description="TraD/TraG TraM recognition site" evidence="8">
    <location>
        <begin position="478"/>
        <end position="603"/>
    </location>
</feature>
<evidence type="ECO:0000256" key="2">
    <source>
        <dbReference type="ARBA" id="ARBA00022475"/>
    </source>
</evidence>
<feature type="transmembrane region" description="Helical" evidence="6">
    <location>
        <begin position="26"/>
        <end position="57"/>
    </location>
</feature>
<comment type="caution">
    <text evidence="9">The sequence shown here is derived from an EMBL/GenBank/DDBJ whole genome shotgun (WGS) entry which is preliminary data.</text>
</comment>
<dbReference type="Gene3D" id="3.40.50.300">
    <property type="entry name" value="P-loop containing nucleotide triphosphate hydrolases"/>
    <property type="match status" value="2"/>
</dbReference>
<accession>E8LNA8</accession>
<dbReference type="Proteomes" id="UP000018458">
    <property type="component" value="Unassembled WGS sequence"/>
</dbReference>
<dbReference type="CDD" id="cd01127">
    <property type="entry name" value="TrwB_TraG_TraD_VirD4"/>
    <property type="match status" value="2"/>
</dbReference>
<dbReference type="InterPro" id="IPR051539">
    <property type="entry name" value="T4SS-coupling_protein"/>
</dbReference>
<dbReference type="AlphaFoldDB" id="E8LNA8"/>
<dbReference type="RefSeq" id="WP_009144396.1">
    <property type="nucleotide sequence ID" value="NZ_GL831079.1"/>
</dbReference>
<dbReference type="Pfam" id="PF12696">
    <property type="entry name" value="TraG-D_C"/>
    <property type="match status" value="1"/>
</dbReference>
<dbReference type="Pfam" id="PF01935">
    <property type="entry name" value="DUF87"/>
    <property type="match status" value="1"/>
</dbReference>
<keyword evidence="3 6" id="KW-0812">Transmembrane</keyword>
<dbReference type="PANTHER" id="PTHR37937:SF1">
    <property type="entry name" value="CONJUGATIVE TRANSFER: DNA TRANSPORT"/>
    <property type="match status" value="1"/>
</dbReference>
<dbReference type="OrthoDB" id="7817736at2"/>
<keyword evidence="10" id="KW-1185">Reference proteome</keyword>
<keyword evidence="4 6" id="KW-1133">Transmembrane helix</keyword>
<evidence type="ECO:0000256" key="6">
    <source>
        <dbReference type="SAM" id="Phobius"/>
    </source>
</evidence>
<dbReference type="GO" id="GO:0005886">
    <property type="term" value="C:plasma membrane"/>
    <property type="evidence" value="ECO:0007669"/>
    <property type="project" value="UniProtKB-SubCell"/>
</dbReference>
<dbReference type="InterPro" id="IPR022458">
    <property type="entry name" value="Conjugative_coupling_TraG/TraD"/>
</dbReference>
<dbReference type="HOGENOM" id="CLU_024857_0_0_6"/>
<evidence type="ECO:0000259" key="8">
    <source>
        <dbReference type="Pfam" id="PF12696"/>
    </source>
</evidence>
<dbReference type="PANTHER" id="PTHR37937">
    <property type="entry name" value="CONJUGATIVE TRANSFER: DNA TRANSPORT"/>
    <property type="match status" value="1"/>
</dbReference>
<dbReference type="InterPro" id="IPR002789">
    <property type="entry name" value="HerA_central"/>
</dbReference>
<dbReference type="eggNOG" id="COG0433">
    <property type="taxonomic scope" value="Bacteria"/>
</dbReference>
<evidence type="ECO:0000256" key="1">
    <source>
        <dbReference type="ARBA" id="ARBA00004651"/>
    </source>
</evidence>
<evidence type="ECO:0000313" key="10">
    <source>
        <dbReference type="Proteomes" id="UP000018458"/>
    </source>
</evidence>
<proteinExistence type="predicted"/>
<evidence type="ECO:0000256" key="5">
    <source>
        <dbReference type="ARBA" id="ARBA00023136"/>
    </source>
</evidence>
<dbReference type="InterPro" id="IPR032689">
    <property type="entry name" value="TraG-D_C"/>
</dbReference>
<keyword evidence="2" id="KW-1003">Cell membrane</keyword>
<name>E8LNA8_SUCHY</name>
<evidence type="ECO:0000256" key="4">
    <source>
        <dbReference type="ARBA" id="ARBA00022989"/>
    </source>
</evidence>